<dbReference type="Pfam" id="PF13539">
    <property type="entry name" value="Peptidase_M15_4"/>
    <property type="match status" value="1"/>
</dbReference>
<gene>
    <name evidence="4" type="ORF">HMPREF9460_00212</name>
</gene>
<evidence type="ECO:0000259" key="3">
    <source>
        <dbReference type="PROSITE" id="PS51272"/>
    </source>
</evidence>
<dbReference type="Pfam" id="PF00395">
    <property type="entry name" value="SLH"/>
    <property type="match status" value="1"/>
</dbReference>
<dbReference type="SUPFAM" id="SSF55166">
    <property type="entry name" value="Hedgehog/DD-peptidase"/>
    <property type="match status" value="1"/>
</dbReference>
<dbReference type="GO" id="GO:0008233">
    <property type="term" value="F:peptidase activity"/>
    <property type="evidence" value="ECO:0007669"/>
    <property type="project" value="InterPro"/>
</dbReference>
<dbReference type="RefSeq" id="WP_044938349.1">
    <property type="nucleotide sequence ID" value="NZ_KN174161.1"/>
</dbReference>
<sequence length="488" mass="53099">MHTVKRVCTLVLTGLLALPMAAPAGAAAASFSDLPSSHWAYIAMTEAAGYGILQGTGANTMSPSAPLTWPQFLAMAARAFAPEEYARSAASGAAWDQAGLDAARSAGLLEGLDEAALTGAVTRQDAALLLCNALPEEYTPSFWDQPIDPTALSDWGRMDSLRQEAVAELARRCVIQGKADGSFGYADPLQRCDGAVLLMRVLEQVDNSCRGESQTVTLHILNADTGEALLPDQQVETEVSTYLSSLANGLDVGYYVYDYDRETASYTSTACDSYTLYFRPMTGAEIQEEQFWEKVERGEAAYEDYYKQDFWLNFQGDNARKHILLFGDESKSRFASQEEAAAAMTAVTVPVWQLSGGEKVSSTLTLSVHAALAEDVKEIFAEIYNDPEHFPIHDVGGYAWRGDSATGEHNCGTAIDINANENYQIRDGQVLAGSCWEPGSNAYSISPDSSVVRIFAEHGWSWGGDAWAYSSDDSEGYHDYMHFSYMGE</sequence>
<name>A0A096BE17_FLAPL</name>
<dbReference type="AlphaFoldDB" id="A0A096BE17"/>
<feature type="signal peptide" evidence="2">
    <location>
        <begin position="1"/>
        <end position="26"/>
    </location>
</feature>
<dbReference type="InterPro" id="IPR009045">
    <property type="entry name" value="Zn_M74/Hedgehog-like"/>
</dbReference>
<dbReference type="eggNOG" id="COG3408">
    <property type="taxonomic scope" value="Bacteria"/>
</dbReference>
<keyword evidence="2" id="KW-0732">Signal</keyword>
<dbReference type="eggNOG" id="COG2247">
    <property type="taxonomic scope" value="Bacteria"/>
</dbReference>
<feature type="chain" id="PRO_5001916077" description="SLH domain-containing protein" evidence="2">
    <location>
        <begin position="27"/>
        <end position="488"/>
    </location>
</feature>
<dbReference type="PROSITE" id="PS51272">
    <property type="entry name" value="SLH"/>
    <property type="match status" value="1"/>
</dbReference>
<evidence type="ECO:0000256" key="1">
    <source>
        <dbReference type="ARBA" id="ARBA00022737"/>
    </source>
</evidence>
<proteinExistence type="predicted"/>
<keyword evidence="5" id="KW-1185">Reference proteome</keyword>
<keyword evidence="1" id="KW-0677">Repeat</keyword>
<protein>
    <recommendedName>
        <fullName evidence="3">SLH domain-containing protein</fullName>
    </recommendedName>
</protein>
<reference evidence="4 5" key="1">
    <citation type="submission" date="2011-08" db="EMBL/GenBank/DDBJ databases">
        <title>The Genome Sequence of Clostridium orbiscindens 1_3_50AFAA.</title>
        <authorList>
            <consortium name="The Broad Institute Genome Sequencing Platform"/>
            <person name="Earl A."/>
            <person name="Ward D."/>
            <person name="Feldgarden M."/>
            <person name="Gevers D."/>
            <person name="Daigneault M."/>
            <person name="Strauss J."/>
            <person name="Allen-Vercoe E."/>
            <person name="Young S.K."/>
            <person name="Zeng Q."/>
            <person name="Gargeya S."/>
            <person name="Fitzgerald M."/>
            <person name="Haas B."/>
            <person name="Abouelleil A."/>
            <person name="Alvarado L."/>
            <person name="Arachchi H.M."/>
            <person name="Berlin A."/>
            <person name="Brown A."/>
            <person name="Chapman S.B."/>
            <person name="Chen Z."/>
            <person name="Dunbar C."/>
            <person name="Freedman E."/>
            <person name="Gearin G."/>
            <person name="Gellesch M."/>
            <person name="Goldberg J."/>
            <person name="Griggs A."/>
            <person name="Gujja S."/>
            <person name="Heiman D."/>
            <person name="Howarth C."/>
            <person name="Larson L."/>
            <person name="Lui A."/>
            <person name="MacDonald P.J.P."/>
            <person name="Montmayeur A."/>
            <person name="Murphy C."/>
            <person name="Neiman D."/>
            <person name="Pearson M."/>
            <person name="Priest M."/>
            <person name="Roberts A."/>
            <person name="Saif S."/>
            <person name="Shea T."/>
            <person name="Shenoy N."/>
            <person name="Sisk P."/>
            <person name="Stolte C."/>
            <person name="Sykes S."/>
            <person name="Wortman J."/>
            <person name="Nusbaum C."/>
            <person name="Birren B."/>
        </authorList>
    </citation>
    <scope>NUCLEOTIDE SEQUENCE [LARGE SCALE GENOMIC DNA]</scope>
    <source>
        <strain evidence="4 5">1_3_50AFAA</strain>
    </source>
</reference>
<dbReference type="InterPro" id="IPR039561">
    <property type="entry name" value="Peptidase_M15C"/>
</dbReference>
<dbReference type="HOGENOM" id="CLU_558708_0_0_9"/>
<accession>A0A096BE17</accession>
<organism evidence="4 5">
    <name type="scientific">Flavonifractor plautii 1_3_50AFAA</name>
    <dbReference type="NCBI Taxonomy" id="742738"/>
    <lineage>
        <taxon>Bacteria</taxon>
        <taxon>Bacillati</taxon>
        <taxon>Bacillota</taxon>
        <taxon>Clostridia</taxon>
        <taxon>Eubacteriales</taxon>
        <taxon>Oscillospiraceae</taxon>
        <taxon>Flavonifractor</taxon>
    </lineage>
</organism>
<evidence type="ECO:0000256" key="2">
    <source>
        <dbReference type="SAM" id="SignalP"/>
    </source>
</evidence>
<dbReference type="Gene3D" id="3.30.1380.10">
    <property type="match status" value="1"/>
</dbReference>
<feature type="domain" description="SLH" evidence="3">
    <location>
        <begin position="27"/>
        <end position="90"/>
    </location>
</feature>
<evidence type="ECO:0000313" key="4">
    <source>
        <dbReference type="EMBL" id="KGF57365.1"/>
    </source>
</evidence>
<dbReference type="Proteomes" id="UP000029585">
    <property type="component" value="Unassembled WGS sequence"/>
</dbReference>
<dbReference type="InterPro" id="IPR001119">
    <property type="entry name" value="SLH_dom"/>
</dbReference>
<evidence type="ECO:0000313" key="5">
    <source>
        <dbReference type="Proteomes" id="UP000029585"/>
    </source>
</evidence>
<dbReference type="PATRIC" id="fig|742738.3.peg.225"/>
<dbReference type="EMBL" id="ADLO01000007">
    <property type="protein sequence ID" value="KGF57365.1"/>
    <property type="molecule type" value="Genomic_DNA"/>
</dbReference>
<comment type="caution">
    <text evidence="4">The sequence shown here is derived from an EMBL/GenBank/DDBJ whole genome shotgun (WGS) entry which is preliminary data.</text>
</comment>